<dbReference type="InterPro" id="IPR002355">
    <property type="entry name" value="Cu_oxidase_Cu_BS"/>
</dbReference>
<dbReference type="SUPFAM" id="SSF49503">
    <property type="entry name" value="Cupredoxins"/>
    <property type="match status" value="3"/>
</dbReference>
<dbReference type="CDD" id="cd04207">
    <property type="entry name" value="CuRO_3_LCC_like"/>
    <property type="match status" value="1"/>
</dbReference>
<dbReference type="InterPro" id="IPR011707">
    <property type="entry name" value="Cu-oxidase-like_N"/>
</dbReference>
<keyword evidence="2" id="KW-0560">Oxidoreductase</keyword>
<keyword evidence="7" id="KW-0131">Cell cycle</keyword>
<dbReference type="PANTHER" id="PTHR11709">
    <property type="entry name" value="MULTI-COPPER OXIDASE"/>
    <property type="match status" value="1"/>
</dbReference>
<reference evidence="7 8" key="1">
    <citation type="submission" date="2015-09" db="EMBL/GenBank/DDBJ databases">
        <title>A metagenomics-based metabolic model of nitrate-dependent anaerobic oxidation of methane by Methanoperedens-like archaea.</title>
        <authorList>
            <person name="Arshad A."/>
            <person name="Speth D.R."/>
            <person name="De Graaf R.M."/>
            <person name="Op Den Camp H.J."/>
            <person name="Jetten M.S."/>
            <person name="Welte C.U."/>
        </authorList>
    </citation>
    <scope>NUCLEOTIDE SEQUENCE [LARGE SCALE GENOMIC DNA]</scope>
</reference>
<keyword evidence="3" id="KW-0186">Copper</keyword>
<dbReference type="PANTHER" id="PTHR11709:SF394">
    <property type="entry name" value="FI03373P-RELATED"/>
    <property type="match status" value="1"/>
</dbReference>
<accession>A0A0P7ZGW6</accession>
<dbReference type="Gene3D" id="2.60.40.420">
    <property type="entry name" value="Cupredoxins - blue copper proteins"/>
    <property type="match status" value="3"/>
</dbReference>
<evidence type="ECO:0000259" key="4">
    <source>
        <dbReference type="Pfam" id="PF00394"/>
    </source>
</evidence>
<dbReference type="GO" id="GO:0051301">
    <property type="term" value="P:cell division"/>
    <property type="evidence" value="ECO:0007669"/>
    <property type="project" value="UniProtKB-KW"/>
</dbReference>
<dbReference type="PROSITE" id="PS00080">
    <property type="entry name" value="MULTICOPPER_OXIDASE2"/>
    <property type="match status" value="1"/>
</dbReference>
<keyword evidence="7" id="KW-0132">Cell division</keyword>
<dbReference type="InterPro" id="IPR033138">
    <property type="entry name" value="Cu_oxidase_CS"/>
</dbReference>
<feature type="domain" description="Plastocyanin-like" evidence="5">
    <location>
        <begin position="401"/>
        <end position="512"/>
    </location>
</feature>
<keyword evidence="1" id="KW-0479">Metal-binding</keyword>
<evidence type="ECO:0000256" key="2">
    <source>
        <dbReference type="ARBA" id="ARBA00023002"/>
    </source>
</evidence>
<gene>
    <name evidence="7" type="primary">ftsP_2</name>
    <name evidence="7" type="ORF">MPEBLZ_02498</name>
</gene>
<evidence type="ECO:0000259" key="5">
    <source>
        <dbReference type="Pfam" id="PF07731"/>
    </source>
</evidence>
<evidence type="ECO:0000313" key="8">
    <source>
        <dbReference type="Proteomes" id="UP000050360"/>
    </source>
</evidence>
<evidence type="ECO:0000256" key="1">
    <source>
        <dbReference type="ARBA" id="ARBA00022723"/>
    </source>
</evidence>
<dbReference type="GO" id="GO:0016491">
    <property type="term" value="F:oxidoreductase activity"/>
    <property type="evidence" value="ECO:0007669"/>
    <property type="project" value="UniProtKB-KW"/>
</dbReference>
<name>A0A0P7ZGW6_9EURY</name>
<organism evidence="7 8">
    <name type="scientific">Candidatus Methanoperedens nitratireducens</name>
    <dbReference type="NCBI Taxonomy" id="1392998"/>
    <lineage>
        <taxon>Archaea</taxon>
        <taxon>Methanobacteriati</taxon>
        <taxon>Methanobacteriota</taxon>
        <taxon>Stenosarchaea group</taxon>
        <taxon>Methanomicrobia</taxon>
        <taxon>Methanosarcinales</taxon>
        <taxon>ANME-2 cluster</taxon>
        <taxon>Candidatus Methanoperedentaceae</taxon>
        <taxon>Candidatus Methanoperedens</taxon>
    </lineage>
</organism>
<evidence type="ECO:0000259" key="6">
    <source>
        <dbReference type="Pfam" id="PF07732"/>
    </source>
</evidence>
<dbReference type="GO" id="GO:0005507">
    <property type="term" value="F:copper ion binding"/>
    <property type="evidence" value="ECO:0007669"/>
    <property type="project" value="InterPro"/>
</dbReference>
<evidence type="ECO:0000256" key="3">
    <source>
        <dbReference type="ARBA" id="ARBA00023008"/>
    </source>
</evidence>
<dbReference type="InterPro" id="IPR008972">
    <property type="entry name" value="Cupredoxin"/>
</dbReference>
<dbReference type="InterPro" id="IPR001117">
    <property type="entry name" value="Cu-oxidase_2nd"/>
</dbReference>
<proteinExistence type="predicted"/>
<dbReference type="PROSITE" id="PS00079">
    <property type="entry name" value="MULTICOPPER_OXIDASE1"/>
    <property type="match status" value="1"/>
</dbReference>
<dbReference type="EMBL" id="LKCM01000193">
    <property type="protein sequence ID" value="KPQ42932.1"/>
    <property type="molecule type" value="Genomic_DNA"/>
</dbReference>
<dbReference type="Pfam" id="PF00394">
    <property type="entry name" value="Cu-oxidase"/>
    <property type="match status" value="1"/>
</dbReference>
<dbReference type="Proteomes" id="UP000050360">
    <property type="component" value="Unassembled WGS sequence"/>
</dbReference>
<dbReference type="Pfam" id="PF07732">
    <property type="entry name" value="Cu-oxidase_3"/>
    <property type="match status" value="1"/>
</dbReference>
<dbReference type="AlphaFoldDB" id="A0A0P7ZGW6"/>
<dbReference type="PATRIC" id="fig|1719120.3.peg.2724"/>
<dbReference type="InterPro" id="IPR011706">
    <property type="entry name" value="Cu-oxidase_C"/>
</dbReference>
<evidence type="ECO:0000313" key="7">
    <source>
        <dbReference type="EMBL" id="KPQ42932.1"/>
    </source>
</evidence>
<dbReference type="CDD" id="cd13861">
    <property type="entry name" value="CuRO_1_CumA_like"/>
    <property type="match status" value="1"/>
</dbReference>
<protein>
    <submittedName>
        <fullName evidence="7">Cell division protein FtsP</fullName>
    </submittedName>
</protein>
<dbReference type="InterPro" id="IPR045087">
    <property type="entry name" value="Cu-oxidase_fam"/>
</dbReference>
<feature type="domain" description="Plastocyanin-like" evidence="4">
    <location>
        <begin position="215"/>
        <end position="306"/>
    </location>
</feature>
<sequence>MNRKLIFALLLTAVFVMLSEASASKNYQPMGFTMNHMGMDDQLIPDGATIRLEAKPIVQNINGSNVIMYGYNGQIPGPLIKVRQGSSIYVNFTNNLDIETTVHWHGLRLENKFDGVPVVTQEPIQPGESFLYKLDFPDEGIYWYHPHIRDDIGQEMGLYGNILVEPARHMSMSDSVDKEAALFLDDIKINESGDIYPFSREYANFALTGRFGNIMLINGEADYQLNVRKGEVVRFYLTDSANTRTFNFSIENTRMKLIGGDSGRYEKETLVDSVVLSVGERYIVDVLFDKPGTFRILNNFPEQNNTVMTYVLGTVKVSDEASFSKRSKGFSILKKNYGVTGDIAPFKKYRSNEPDYKLDLTVDILDEELAKELEQMMMAFEPIEWDEDEDMAMINSMSTSENVQWMIKDNATGEEKPNYQEKVGDVKKIRIFNDPGSMHPMEHPIHLHGQRFLVLTQDGKYYDNLVWKDTVLVPAGSTIDILVEFTNPGTWLMHCHIPEHAEAGMIASFTVTQ</sequence>
<dbReference type="Pfam" id="PF07731">
    <property type="entry name" value="Cu-oxidase_2"/>
    <property type="match status" value="1"/>
</dbReference>
<comment type="caution">
    <text evidence="7">The sequence shown here is derived from an EMBL/GenBank/DDBJ whole genome shotgun (WGS) entry which is preliminary data.</text>
</comment>
<feature type="domain" description="Plastocyanin-like" evidence="6">
    <location>
        <begin position="65"/>
        <end position="167"/>
    </location>
</feature>